<proteinExistence type="predicted"/>
<organism evidence="2 3">
    <name type="scientific">Geothermobacter hydrogeniphilus</name>
    <dbReference type="NCBI Taxonomy" id="1969733"/>
    <lineage>
        <taxon>Bacteria</taxon>
        <taxon>Pseudomonadati</taxon>
        <taxon>Thermodesulfobacteriota</taxon>
        <taxon>Desulfuromonadia</taxon>
        <taxon>Desulfuromonadales</taxon>
        <taxon>Geothermobacteraceae</taxon>
        <taxon>Geothermobacter</taxon>
    </lineage>
</organism>
<evidence type="ECO:0000256" key="1">
    <source>
        <dbReference type="SAM" id="SignalP"/>
    </source>
</evidence>
<dbReference type="PROSITE" id="PS51257">
    <property type="entry name" value="PROKAR_LIPOPROTEIN"/>
    <property type="match status" value="1"/>
</dbReference>
<comment type="caution">
    <text evidence="2">The sequence shown here is derived from an EMBL/GenBank/DDBJ whole genome shotgun (WGS) entry which is preliminary data.</text>
</comment>
<dbReference type="AlphaFoldDB" id="A0A1X0XW28"/>
<dbReference type="OrthoDB" id="5405673at2"/>
<dbReference type="EMBL" id="NAAD01000022">
    <property type="protein sequence ID" value="ORJ57083.1"/>
    <property type="molecule type" value="Genomic_DNA"/>
</dbReference>
<feature type="chain" id="PRO_5013140388" description="PsbP protein" evidence="1">
    <location>
        <begin position="25"/>
        <end position="184"/>
    </location>
</feature>
<dbReference type="RefSeq" id="WP_085011481.1">
    <property type="nucleotide sequence ID" value="NZ_NAAD01000022.1"/>
</dbReference>
<dbReference type="Proteomes" id="UP000193136">
    <property type="component" value="Unassembled WGS sequence"/>
</dbReference>
<protein>
    <recommendedName>
        <fullName evidence="4">PsbP protein</fullName>
    </recommendedName>
</protein>
<reference evidence="2 3" key="1">
    <citation type="submission" date="2017-03" db="EMBL/GenBank/DDBJ databases">
        <title>Genome sequence of Geothermobacter sp. EPR-M, Deep-Sea Iron Reducer.</title>
        <authorList>
            <person name="Tully B."/>
            <person name="Savalia P."/>
            <person name="Abuyen K."/>
            <person name="Baughan C."/>
            <person name="Romero E."/>
            <person name="Ronkowski C."/>
            <person name="Torres B."/>
            <person name="Tremblay J."/>
            <person name="Trujillo A."/>
            <person name="Tyler M."/>
            <person name="Perez-Rodriguez I."/>
            <person name="Amend J."/>
        </authorList>
    </citation>
    <scope>NUCLEOTIDE SEQUENCE [LARGE SCALE GENOMIC DNA]</scope>
    <source>
        <strain evidence="2 3">EPR-M</strain>
    </source>
</reference>
<sequence>MKTMTVVKVIVPGILLLFLFSCSAAPKGSDGKELHKKLYLDANLEFTLTVPDDWSRRFLPATVGSPATYAVLWQSPIDKENPDIEPAEIRVDLLSRQISMDEKSLAGMFQLSHPGFNSTVVRKLEDVLFTTVELLGHTSARSYQVLFIQAPKQVYQISFSSVPEQFAPNQQLFKLVFGSFAPLE</sequence>
<evidence type="ECO:0000313" key="2">
    <source>
        <dbReference type="EMBL" id="ORJ57083.1"/>
    </source>
</evidence>
<feature type="signal peptide" evidence="1">
    <location>
        <begin position="1"/>
        <end position="24"/>
    </location>
</feature>
<accession>A0A1X0XW28</accession>
<evidence type="ECO:0000313" key="3">
    <source>
        <dbReference type="Proteomes" id="UP000193136"/>
    </source>
</evidence>
<gene>
    <name evidence="2" type="ORF">B5V00_14195</name>
</gene>
<evidence type="ECO:0008006" key="4">
    <source>
        <dbReference type="Google" id="ProtNLM"/>
    </source>
</evidence>
<keyword evidence="1" id="KW-0732">Signal</keyword>
<keyword evidence="3" id="KW-1185">Reference proteome</keyword>
<name>A0A1X0XW28_9BACT</name>